<keyword evidence="2" id="KW-1185">Reference proteome</keyword>
<organism evidence="1 2">
    <name type="scientific">Araneus ventricosus</name>
    <name type="common">Orbweaver spider</name>
    <name type="synonym">Epeira ventricosa</name>
    <dbReference type="NCBI Taxonomy" id="182803"/>
    <lineage>
        <taxon>Eukaryota</taxon>
        <taxon>Metazoa</taxon>
        <taxon>Ecdysozoa</taxon>
        <taxon>Arthropoda</taxon>
        <taxon>Chelicerata</taxon>
        <taxon>Arachnida</taxon>
        <taxon>Araneae</taxon>
        <taxon>Araneomorphae</taxon>
        <taxon>Entelegynae</taxon>
        <taxon>Araneoidea</taxon>
        <taxon>Araneidae</taxon>
        <taxon>Araneus</taxon>
    </lineage>
</organism>
<reference evidence="1 2" key="1">
    <citation type="journal article" date="2019" name="Sci. Rep.">
        <title>Orb-weaving spider Araneus ventricosus genome elucidates the spidroin gene catalogue.</title>
        <authorList>
            <person name="Kono N."/>
            <person name="Nakamura H."/>
            <person name="Ohtoshi R."/>
            <person name="Moran D.A.P."/>
            <person name="Shinohara A."/>
            <person name="Yoshida Y."/>
            <person name="Fujiwara M."/>
            <person name="Mori M."/>
            <person name="Tomita M."/>
            <person name="Arakawa K."/>
        </authorList>
    </citation>
    <scope>NUCLEOTIDE SEQUENCE [LARGE SCALE GENOMIC DNA]</scope>
</reference>
<dbReference type="Proteomes" id="UP000499080">
    <property type="component" value="Unassembled WGS sequence"/>
</dbReference>
<sequence length="125" mass="14177">MISSGKCLPIEEGGRLADCSMEHLDCRHPKTEVATRSFQLTLSPINFPHHVTVFRLQQNEEKCILSESTCTILQTASFPPNCKQPPNDICRTIMLMIEDNQSHYRESTTLGNLFCSRNVLSRLPK</sequence>
<proteinExistence type="predicted"/>
<evidence type="ECO:0000313" key="2">
    <source>
        <dbReference type="Proteomes" id="UP000499080"/>
    </source>
</evidence>
<dbReference type="EMBL" id="BGPR01000789">
    <property type="protein sequence ID" value="GBM35628.1"/>
    <property type="molecule type" value="Genomic_DNA"/>
</dbReference>
<comment type="caution">
    <text evidence="1">The sequence shown here is derived from an EMBL/GenBank/DDBJ whole genome shotgun (WGS) entry which is preliminary data.</text>
</comment>
<accession>A0A4Y2F512</accession>
<dbReference type="AlphaFoldDB" id="A0A4Y2F512"/>
<dbReference type="OrthoDB" id="10374558at2759"/>
<protein>
    <submittedName>
        <fullName evidence="1">Uncharacterized protein</fullName>
    </submittedName>
</protein>
<evidence type="ECO:0000313" key="1">
    <source>
        <dbReference type="EMBL" id="GBM35628.1"/>
    </source>
</evidence>
<name>A0A4Y2F512_ARAVE</name>
<gene>
    <name evidence="1" type="ORF">AVEN_244516_1</name>
</gene>